<keyword evidence="3 6" id="KW-0238">DNA-binding</keyword>
<dbReference type="GO" id="GO:0003677">
    <property type="term" value="F:DNA binding"/>
    <property type="evidence" value="ECO:0007669"/>
    <property type="project" value="UniProtKB-KW"/>
</dbReference>
<dbReference type="SMART" id="SM00521">
    <property type="entry name" value="CBF"/>
    <property type="match status" value="1"/>
</dbReference>
<evidence type="ECO:0000256" key="1">
    <source>
        <dbReference type="ARBA" id="ARBA00004123"/>
    </source>
</evidence>
<evidence type="ECO:0000256" key="3">
    <source>
        <dbReference type="ARBA" id="ARBA00023125"/>
    </source>
</evidence>
<comment type="subunit">
    <text evidence="6">Heterotrimer.</text>
</comment>
<comment type="caution">
    <text evidence="8">The sequence shown here is derived from an EMBL/GenBank/DDBJ whole genome shotgun (WGS) entry which is preliminary data.</text>
</comment>
<gene>
    <name evidence="8" type="ORF">RND81_08G026700</name>
</gene>
<evidence type="ECO:0000313" key="8">
    <source>
        <dbReference type="EMBL" id="KAK9697278.1"/>
    </source>
</evidence>
<dbReference type="Proteomes" id="UP001443914">
    <property type="component" value="Unassembled WGS sequence"/>
</dbReference>
<accession>A0AAW1J2W4</accession>
<dbReference type="EMBL" id="JBDFQZ010000008">
    <property type="protein sequence ID" value="KAK9697278.1"/>
    <property type="molecule type" value="Genomic_DNA"/>
</dbReference>
<dbReference type="PROSITE" id="PS51152">
    <property type="entry name" value="NFYA_HAP2_2"/>
    <property type="match status" value="1"/>
</dbReference>
<dbReference type="GO" id="GO:0003700">
    <property type="term" value="F:DNA-binding transcription factor activity"/>
    <property type="evidence" value="ECO:0007669"/>
    <property type="project" value="UniProtKB-UniRule"/>
</dbReference>
<evidence type="ECO:0000256" key="5">
    <source>
        <dbReference type="ARBA" id="ARBA00023242"/>
    </source>
</evidence>
<dbReference type="PRINTS" id="PR00616">
    <property type="entry name" value="CCAATSUBUNTB"/>
</dbReference>
<dbReference type="AlphaFoldDB" id="A0AAW1J2W4"/>
<reference evidence="8" key="1">
    <citation type="submission" date="2024-03" db="EMBL/GenBank/DDBJ databases">
        <title>WGS assembly of Saponaria officinalis var. Norfolk2.</title>
        <authorList>
            <person name="Jenkins J."/>
            <person name="Shu S."/>
            <person name="Grimwood J."/>
            <person name="Barry K."/>
            <person name="Goodstein D."/>
            <person name="Schmutz J."/>
            <person name="Leebens-Mack J."/>
            <person name="Osbourn A."/>
        </authorList>
    </citation>
    <scope>NUCLEOTIDE SEQUENCE [LARGE SCALE GENOMIC DNA]</scope>
    <source>
        <strain evidence="8">JIC</strain>
    </source>
</reference>
<organism evidence="8 9">
    <name type="scientific">Saponaria officinalis</name>
    <name type="common">Common soapwort</name>
    <name type="synonym">Lychnis saponaria</name>
    <dbReference type="NCBI Taxonomy" id="3572"/>
    <lineage>
        <taxon>Eukaryota</taxon>
        <taxon>Viridiplantae</taxon>
        <taxon>Streptophyta</taxon>
        <taxon>Embryophyta</taxon>
        <taxon>Tracheophyta</taxon>
        <taxon>Spermatophyta</taxon>
        <taxon>Magnoliopsida</taxon>
        <taxon>eudicotyledons</taxon>
        <taxon>Gunneridae</taxon>
        <taxon>Pentapetalae</taxon>
        <taxon>Caryophyllales</taxon>
        <taxon>Caryophyllaceae</taxon>
        <taxon>Caryophylleae</taxon>
        <taxon>Saponaria</taxon>
    </lineage>
</organism>
<dbReference type="Gene3D" id="6.10.250.2430">
    <property type="match status" value="1"/>
</dbReference>
<dbReference type="PANTHER" id="PTHR12632">
    <property type="entry name" value="TRANSCRIPTION FACTOR NF-Y ALPHA-RELATED"/>
    <property type="match status" value="1"/>
</dbReference>
<evidence type="ECO:0000256" key="4">
    <source>
        <dbReference type="ARBA" id="ARBA00023163"/>
    </source>
</evidence>
<keyword evidence="9" id="KW-1185">Reference proteome</keyword>
<protein>
    <recommendedName>
        <fullName evidence="6">Nuclear transcription factor Y subunit</fullName>
    </recommendedName>
</protein>
<comment type="similarity">
    <text evidence="6">Belongs to the NFYA/HAP2 subunit family.</text>
</comment>
<evidence type="ECO:0000256" key="6">
    <source>
        <dbReference type="RuleBase" id="RU367155"/>
    </source>
</evidence>
<comment type="subcellular location">
    <subcellularLocation>
        <location evidence="1 6">Nucleus</location>
    </subcellularLocation>
</comment>
<sequence>MFNTSMSHLYYNYSSLSRNLSLKVDSDSQTQFRSNAMPSGFQLLDHDSSSSQSTQSNSRDQCHEVGEGDTVGRMTPIYLMCHPDPTANIDYSPTITCMPYSCDGLYFNGLLSTYGPTQIMGITTARVPLPVDILDDGPIYVNAKQYNGILRRRETRARLHSQNKLIKARKPYLHESRHRHAVNRVRGRGGRFLSTKKLQQSDSTSAHCNNARGLLTGNVFYQRPSSSGPVMAEF</sequence>
<feature type="compositionally biased region" description="Low complexity" evidence="7">
    <location>
        <begin position="49"/>
        <end position="58"/>
    </location>
</feature>
<proteinExistence type="inferred from homology"/>
<dbReference type="Pfam" id="PF02045">
    <property type="entry name" value="CBFB_NFYA"/>
    <property type="match status" value="1"/>
</dbReference>
<feature type="region of interest" description="Disordered" evidence="7">
    <location>
        <begin position="43"/>
        <end position="68"/>
    </location>
</feature>
<name>A0AAW1J2W4_SAPOF</name>
<dbReference type="GO" id="GO:0005634">
    <property type="term" value="C:nucleus"/>
    <property type="evidence" value="ECO:0007669"/>
    <property type="project" value="UniProtKB-SubCell"/>
</dbReference>
<evidence type="ECO:0000313" key="9">
    <source>
        <dbReference type="Proteomes" id="UP001443914"/>
    </source>
</evidence>
<dbReference type="InterPro" id="IPR001289">
    <property type="entry name" value="NFYA"/>
</dbReference>
<keyword evidence="4 6" id="KW-0804">Transcription</keyword>
<keyword evidence="5 6" id="KW-0539">Nucleus</keyword>
<evidence type="ECO:0000256" key="7">
    <source>
        <dbReference type="SAM" id="MobiDB-lite"/>
    </source>
</evidence>
<keyword evidence="2 6" id="KW-0805">Transcription regulation</keyword>
<evidence type="ECO:0000256" key="2">
    <source>
        <dbReference type="ARBA" id="ARBA00023015"/>
    </source>
</evidence>
<comment type="function">
    <text evidence="6">Component of the sequence-specific heterotrimeric transcription factor (NF-Y) which specifically recognizes a 5'-CCAAT-3' box motif found in the promoters of its target genes.</text>
</comment>